<dbReference type="EMBL" id="JAYMGO010000005">
    <property type="protein sequence ID" value="KAL1274767.1"/>
    <property type="molecule type" value="Genomic_DNA"/>
</dbReference>
<evidence type="ECO:0000313" key="3">
    <source>
        <dbReference type="Proteomes" id="UP001558613"/>
    </source>
</evidence>
<comment type="caution">
    <text evidence="2">The sequence shown here is derived from an EMBL/GenBank/DDBJ whole genome shotgun (WGS) entry which is preliminary data.</text>
</comment>
<feature type="region of interest" description="Disordered" evidence="1">
    <location>
        <begin position="29"/>
        <end position="58"/>
    </location>
</feature>
<feature type="region of interest" description="Disordered" evidence="1">
    <location>
        <begin position="179"/>
        <end position="198"/>
    </location>
</feature>
<proteinExistence type="predicted"/>
<evidence type="ECO:0000313" key="2">
    <source>
        <dbReference type="EMBL" id="KAL1274767.1"/>
    </source>
</evidence>
<dbReference type="Proteomes" id="UP001558613">
    <property type="component" value="Unassembled WGS sequence"/>
</dbReference>
<accession>A0ABR3NDD6</accession>
<keyword evidence="3" id="KW-1185">Reference proteome</keyword>
<organism evidence="2 3">
    <name type="scientific">Cirrhinus molitorella</name>
    <name type="common">mud carp</name>
    <dbReference type="NCBI Taxonomy" id="172907"/>
    <lineage>
        <taxon>Eukaryota</taxon>
        <taxon>Metazoa</taxon>
        <taxon>Chordata</taxon>
        <taxon>Craniata</taxon>
        <taxon>Vertebrata</taxon>
        <taxon>Euteleostomi</taxon>
        <taxon>Actinopterygii</taxon>
        <taxon>Neopterygii</taxon>
        <taxon>Teleostei</taxon>
        <taxon>Ostariophysi</taxon>
        <taxon>Cypriniformes</taxon>
        <taxon>Cyprinidae</taxon>
        <taxon>Labeoninae</taxon>
        <taxon>Labeonini</taxon>
        <taxon>Cirrhinus</taxon>
    </lineage>
</organism>
<sequence length="278" mass="31132">MLQDREEKIRPVNPQPFLFDILGSKQEYKERNKKTKGERERCEQVSLEEKEEKLPSTLPSVNHAAVPLPQSTRVVGERREIVGEKERELGVLALGCNEVLCVFLSFALSLSPFKKWNCKGNEYVHKQSQFWGNGTCGGHEMEIAWVALGGFIGHYVEDIASKNLLDFWWLFKMLVEGGEKGSARKPSNPDREEESAEEEMKITYLQPPLSCPLSLEQGDQAAPGPVSHYGLSLPTYNPPPPVCSGKRNHQGLAQVTPVPARPDLIKARARNLSQKATN</sequence>
<feature type="compositionally biased region" description="Basic and acidic residues" evidence="1">
    <location>
        <begin position="29"/>
        <end position="54"/>
    </location>
</feature>
<evidence type="ECO:0000256" key="1">
    <source>
        <dbReference type="SAM" id="MobiDB-lite"/>
    </source>
</evidence>
<reference evidence="2 3" key="1">
    <citation type="submission" date="2023-09" db="EMBL/GenBank/DDBJ databases">
        <authorList>
            <person name="Wang M."/>
        </authorList>
    </citation>
    <scope>NUCLEOTIDE SEQUENCE [LARGE SCALE GENOMIC DNA]</scope>
    <source>
        <strain evidence="2">GT-2023</strain>
        <tissue evidence="2">Liver</tissue>
    </source>
</reference>
<feature type="compositionally biased region" description="Basic and acidic residues" evidence="1">
    <location>
        <begin position="179"/>
        <end position="190"/>
    </location>
</feature>
<protein>
    <submittedName>
        <fullName evidence="2">Uncharacterized protein</fullName>
    </submittedName>
</protein>
<name>A0ABR3NDD6_9TELE</name>
<gene>
    <name evidence="2" type="ORF">QQF64_027581</name>
</gene>